<comment type="caution">
    <text evidence="2">The sequence shown here is derived from an EMBL/GenBank/DDBJ whole genome shotgun (WGS) entry which is preliminary data.</text>
</comment>
<gene>
    <name evidence="2" type="ORF">HDA32_005169</name>
</gene>
<protein>
    <submittedName>
        <fullName evidence="2">Uncharacterized protein</fullName>
    </submittedName>
</protein>
<keyword evidence="3" id="KW-1185">Reference proteome</keyword>
<evidence type="ECO:0000313" key="3">
    <source>
        <dbReference type="Proteomes" id="UP000589036"/>
    </source>
</evidence>
<accession>A0A852U1G8</accession>
<evidence type="ECO:0000256" key="1">
    <source>
        <dbReference type="SAM" id="MobiDB-lite"/>
    </source>
</evidence>
<sequence length="91" mass="10261">MAEFRLNTPVFVDRSRQDTGIGRPRRNDSSRNSSLGFRRTDSTAHSTFSVDLRNERVSMTAFPPPLGHRRVLLPCSGAFSVLRSSDAPRER</sequence>
<dbReference type="RefSeq" id="WP_179645603.1">
    <property type="nucleotide sequence ID" value="NZ_BAAAYY010000019.1"/>
</dbReference>
<reference evidence="2 3" key="1">
    <citation type="submission" date="2020-07" db="EMBL/GenBank/DDBJ databases">
        <title>Sequencing the genomes of 1000 actinobacteria strains.</title>
        <authorList>
            <person name="Klenk H.-P."/>
        </authorList>
    </citation>
    <scope>NUCLEOTIDE SEQUENCE [LARGE SCALE GENOMIC DNA]</scope>
    <source>
        <strain evidence="2 3">CXB654</strain>
    </source>
</reference>
<evidence type="ECO:0000313" key="2">
    <source>
        <dbReference type="EMBL" id="NYE50049.1"/>
    </source>
</evidence>
<organism evidence="2 3">
    <name type="scientific">Spinactinospora alkalitolerans</name>
    <dbReference type="NCBI Taxonomy" id="687207"/>
    <lineage>
        <taxon>Bacteria</taxon>
        <taxon>Bacillati</taxon>
        <taxon>Actinomycetota</taxon>
        <taxon>Actinomycetes</taxon>
        <taxon>Streptosporangiales</taxon>
        <taxon>Nocardiopsidaceae</taxon>
        <taxon>Spinactinospora</taxon>
    </lineage>
</organism>
<name>A0A852U1G8_9ACTN</name>
<feature type="region of interest" description="Disordered" evidence="1">
    <location>
        <begin position="1"/>
        <end position="43"/>
    </location>
</feature>
<proteinExistence type="predicted"/>
<dbReference type="Proteomes" id="UP000589036">
    <property type="component" value="Unassembled WGS sequence"/>
</dbReference>
<dbReference type="AlphaFoldDB" id="A0A852U1G8"/>
<dbReference type="EMBL" id="JACCCC010000001">
    <property type="protein sequence ID" value="NYE50049.1"/>
    <property type="molecule type" value="Genomic_DNA"/>
</dbReference>